<dbReference type="NCBIfam" id="TIGR01868">
    <property type="entry name" value="casD_Cas5e"/>
    <property type="match status" value="1"/>
</dbReference>
<dbReference type="EMBL" id="CP059733">
    <property type="protein sequence ID" value="WDE04936.1"/>
    <property type="molecule type" value="Genomic_DNA"/>
</dbReference>
<sequence>MKAYLVFRLYGPLASWGQAAVGGDRPTGMLPTRSAILGLLGAALGIRRDDDAALQALQQSVQLAIKQTVPGVLLRDYHTTQVPGQNKKVRHRTRKSELSEDKQKLNTILSGRDYRCDGLWIVAISLTDKASVSLAQLQAALLTPAFPLCLGRKSCPLALPVMPKVLEPGNLKAALDTEFPPLSRSEKQDRFLLGANNWVTYYWEGDEQALGEQEVMTTHPWDEPVSRTRWQFKQGTRYQVSLREKAHVSV</sequence>
<dbReference type="Gene3D" id="3.30.70.2660">
    <property type="match status" value="1"/>
</dbReference>
<keyword evidence="3" id="KW-1185">Reference proteome</keyword>
<dbReference type="KEGG" id="tvd:SG34_027130"/>
<gene>
    <name evidence="2" type="primary">cas5e</name>
    <name evidence="2" type="ORF">SG34_027130</name>
</gene>
<dbReference type="Pfam" id="PF09704">
    <property type="entry name" value="Cas_Cas5d"/>
    <property type="match status" value="1"/>
</dbReference>
<reference evidence="2 3" key="1">
    <citation type="journal article" date="2015" name="Genome Announc.">
        <title>Draft Genome Sequences of Marine Isolates of Thalassomonas viridans and Thalassomonas actiniarum.</title>
        <authorList>
            <person name="Olonade I."/>
            <person name="van Zyl L.J."/>
            <person name="Trindade M."/>
        </authorList>
    </citation>
    <scope>NUCLEOTIDE SEQUENCE [LARGE SCALE GENOMIC DNA]</scope>
    <source>
        <strain evidence="2 3">XOM25</strain>
    </source>
</reference>
<dbReference type="InterPro" id="IPR021124">
    <property type="entry name" value="CRISPR-assoc_prot_Cas5"/>
</dbReference>
<name>A0AAF0C904_9GAMM</name>
<dbReference type="RefSeq" id="WP_044842405.1">
    <property type="nucleotide sequence ID" value="NZ_CP059733.1"/>
</dbReference>
<dbReference type="InterPro" id="IPR013422">
    <property type="entry name" value="CRISPR-assoc_prot_Cas5_N"/>
</dbReference>
<reference evidence="2 3" key="2">
    <citation type="journal article" date="2022" name="Mar. Drugs">
        <title>Bioassay-Guided Fractionation Leads to the Detection of Cholic Acid Generated by the Rare Thalassomonas sp.</title>
        <authorList>
            <person name="Pheiffer F."/>
            <person name="Schneider Y.K."/>
            <person name="Hansen E.H."/>
            <person name="Andersen J.H."/>
            <person name="Isaksson J."/>
            <person name="Busche T."/>
            <person name="R C."/>
            <person name="Kalinowski J."/>
            <person name="Zyl L.V."/>
            <person name="Trindade M."/>
        </authorList>
    </citation>
    <scope>NUCLEOTIDE SEQUENCE [LARGE SCALE GENOMIC DNA]</scope>
    <source>
        <strain evidence="2 3">XOM25</strain>
    </source>
</reference>
<accession>A0AAF0C904</accession>
<dbReference type="GO" id="GO:0003723">
    <property type="term" value="F:RNA binding"/>
    <property type="evidence" value="ECO:0007669"/>
    <property type="project" value="InterPro"/>
</dbReference>
<evidence type="ECO:0000256" key="1">
    <source>
        <dbReference type="ARBA" id="ARBA00023118"/>
    </source>
</evidence>
<keyword evidence="1" id="KW-0051">Antiviral defense</keyword>
<dbReference type="GO" id="GO:0051607">
    <property type="term" value="P:defense response to virus"/>
    <property type="evidence" value="ECO:0007669"/>
    <property type="project" value="UniProtKB-KW"/>
</dbReference>
<evidence type="ECO:0000313" key="2">
    <source>
        <dbReference type="EMBL" id="WDE04936.1"/>
    </source>
</evidence>
<dbReference type="NCBIfam" id="TIGR02593">
    <property type="entry name" value="CRISPR_cas5"/>
    <property type="match status" value="1"/>
</dbReference>
<protein>
    <submittedName>
        <fullName evidence="2">Type I-E CRISPR-associated protein Cas5/CasD</fullName>
    </submittedName>
</protein>
<organism evidence="2 3">
    <name type="scientific">Thalassomonas viridans</name>
    <dbReference type="NCBI Taxonomy" id="137584"/>
    <lineage>
        <taxon>Bacteria</taxon>
        <taxon>Pseudomonadati</taxon>
        <taxon>Pseudomonadota</taxon>
        <taxon>Gammaproteobacteria</taxon>
        <taxon>Alteromonadales</taxon>
        <taxon>Colwelliaceae</taxon>
        <taxon>Thalassomonas</taxon>
    </lineage>
</organism>
<evidence type="ECO:0000313" key="3">
    <source>
        <dbReference type="Proteomes" id="UP000032352"/>
    </source>
</evidence>
<dbReference type="Proteomes" id="UP000032352">
    <property type="component" value="Chromosome"/>
</dbReference>
<dbReference type="GO" id="GO:0043571">
    <property type="term" value="P:maintenance of CRISPR repeat elements"/>
    <property type="evidence" value="ECO:0007669"/>
    <property type="project" value="InterPro"/>
</dbReference>
<dbReference type="CDD" id="cd09645">
    <property type="entry name" value="Cas5_I-E"/>
    <property type="match status" value="1"/>
</dbReference>
<dbReference type="InterPro" id="IPR010147">
    <property type="entry name" value="CRISPR-assoc_prot_CasD"/>
</dbReference>
<dbReference type="AlphaFoldDB" id="A0AAF0C904"/>
<proteinExistence type="predicted"/>